<evidence type="ECO:0000256" key="3">
    <source>
        <dbReference type="ARBA" id="ARBA00022553"/>
    </source>
</evidence>
<evidence type="ECO:0000259" key="6">
    <source>
        <dbReference type="Pfam" id="PF09368"/>
    </source>
</evidence>
<dbReference type="PANTHER" id="PTHR13237:SF8">
    <property type="entry name" value="SOMETHING ABOUT SILENCING PROTEIN 10"/>
    <property type="match status" value="1"/>
</dbReference>
<name>A0A438DFK9_VITVI</name>
<feature type="compositionally biased region" description="Basic and acidic residues" evidence="5">
    <location>
        <begin position="446"/>
        <end position="463"/>
    </location>
</feature>
<feature type="domain" description="Sas10 C-terminal" evidence="6">
    <location>
        <begin position="657"/>
        <end position="730"/>
    </location>
</feature>
<keyword evidence="3" id="KW-0597">Phosphoprotein</keyword>
<dbReference type="EMBL" id="QGNW01001646">
    <property type="protein sequence ID" value="RVW34253.1"/>
    <property type="molecule type" value="Genomic_DNA"/>
</dbReference>
<evidence type="ECO:0000256" key="4">
    <source>
        <dbReference type="ARBA" id="ARBA00023242"/>
    </source>
</evidence>
<feature type="compositionally biased region" description="Basic and acidic residues" evidence="5">
    <location>
        <begin position="8"/>
        <end position="25"/>
    </location>
</feature>
<dbReference type="GO" id="GO:0005634">
    <property type="term" value="C:nucleus"/>
    <property type="evidence" value="ECO:0007669"/>
    <property type="project" value="UniProtKB-SubCell"/>
</dbReference>
<comment type="similarity">
    <text evidence="2">Belongs to the SAS10 family.</text>
</comment>
<dbReference type="PANTHER" id="PTHR13237">
    <property type="entry name" value="SOMETHING ABOUT SILENCING PROTEIN 10-RELATED"/>
    <property type="match status" value="1"/>
</dbReference>
<feature type="region of interest" description="Disordered" evidence="5">
    <location>
        <begin position="1"/>
        <end position="61"/>
    </location>
</feature>
<dbReference type="InterPro" id="IPR007146">
    <property type="entry name" value="Sas10/Utp3/C1D"/>
</dbReference>
<comment type="subcellular location">
    <subcellularLocation>
        <location evidence="1">Nucleus</location>
    </subcellularLocation>
</comment>
<comment type="caution">
    <text evidence="7">The sequence shown here is derived from an EMBL/GenBank/DDBJ whole genome shotgun (WGS) entry which is preliminary data.</text>
</comment>
<feature type="compositionally biased region" description="Acidic residues" evidence="5">
    <location>
        <begin position="608"/>
        <end position="620"/>
    </location>
</feature>
<reference evidence="7 8" key="1">
    <citation type="journal article" date="2018" name="PLoS Genet.">
        <title>Population sequencing reveals clonal diversity and ancestral inbreeding in the grapevine cultivar Chardonnay.</title>
        <authorList>
            <person name="Roach M.J."/>
            <person name="Johnson D.L."/>
            <person name="Bohlmann J."/>
            <person name="van Vuuren H.J."/>
            <person name="Jones S.J."/>
            <person name="Pretorius I.S."/>
            <person name="Schmidt S.A."/>
            <person name="Borneman A.R."/>
        </authorList>
    </citation>
    <scope>NUCLEOTIDE SEQUENCE [LARGE SCALE GENOMIC DNA]</scope>
    <source>
        <strain evidence="8">cv. Chardonnay</strain>
        <tissue evidence="7">Leaf</tissue>
    </source>
</reference>
<evidence type="ECO:0000313" key="8">
    <source>
        <dbReference type="Proteomes" id="UP000288805"/>
    </source>
</evidence>
<sequence length="732" mass="83183">MGKRGRSQKKDNRNPKRRTRDKDVLPENMDDEIDAFHKQRDVIPLDMNGDAGESDEDNEQPVFDVENFSDDEDEDDDVDDDTQLTGLAAKTLVGNVLLKWKIKGLDKKWRTVHMALRHYAILWYIRIHCTRGHIAFARQQKFLRAKIGGVEDEMHEEEEEDEEEKKTVWGRRKSDYYSADNVDYELQSSDEELPAEEEAEVMRLQREKAKFLSMEDFGIEDANQDESDGEPTMEEIMVKGKTTSKSLADEEAKDDTGTAYEEIKKDLNALSKEEQMDVVYSSAPELVGLLSELNDALEQLEGKVNPLLAKHSDEFMFVKVKGQNTKEGTRYLEVKQILLLAYCQAITFYLLLKSEGQPVRDHPVIARLVEIKSLLDKVSHAWHVGKMKQLDENLPSDLEEFLDKSHGAETKEMLVREASKLASDSFTKEHESAQKQEIVMHKKAAKSVDEMRESKEGKSKRQNDQVGLQRMEMLKVRAALEDKLKQKGVFSSITPKPDRAQKRLQPVNRQLETLDDFDDDAMDVEGRTGGLTNGQAGSLPSSKLSHLVSANVKKPKIVSGDDDLPKRDDIGERRRKHELRVLAGAGIEPMDDDEDGIGTIDVDKDANMDDNDSGTEESEDEFYKQVKQLRAAKLAAKEEIYSRTSAAQTSAEPEILEDGKRQISYQMEKNKGLTRARKKLTKNPRKKYKLKHQKAVVRRKGQVREIRKATGPYGGEATGINVGITRSIRFKG</sequence>
<protein>
    <submittedName>
        <fullName evidence="7">Something about silencing protein 10</fullName>
    </submittedName>
</protein>
<evidence type="ECO:0000256" key="5">
    <source>
        <dbReference type="SAM" id="MobiDB-lite"/>
    </source>
</evidence>
<feature type="compositionally biased region" description="Basic and acidic residues" evidence="5">
    <location>
        <begin position="34"/>
        <end position="43"/>
    </location>
</feature>
<evidence type="ECO:0000256" key="1">
    <source>
        <dbReference type="ARBA" id="ARBA00004123"/>
    </source>
</evidence>
<gene>
    <name evidence="7" type="primary">Sas10_1</name>
    <name evidence="7" type="ORF">CK203_092999</name>
</gene>
<feature type="region of interest" description="Disordered" evidence="5">
    <location>
        <begin position="446"/>
        <end position="466"/>
    </location>
</feature>
<evidence type="ECO:0000313" key="7">
    <source>
        <dbReference type="EMBL" id="RVW34253.1"/>
    </source>
</evidence>
<evidence type="ECO:0000256" key="2">
    <source>
        <dbReference type="ARBA" id="ARBA00010979"/>
    </source>
</evidence>
<dbReference type="Proteomes" id="UP000288805">
    <property type="component" value="Unassembled WGS sequence"/>
</dbReference>
<dbReference type="InterPro" id="IPR018972">
    <property type="entry name" value="Sas10_C_dom"/>
</dbReference>
<dbReference type="AlphaFoldDB" id="A0A438DFK9"/>
<organism evidence="7 8">
    <name type="scientific">Vitis vinifera</name>
    <name type="common">Grape</name>
    <dbReference type="NCBI Taxonomy" id="29760"/>
    <lineage>
        <taxon>Eukaryota</taxon>
        <taxon>Viridiplantae</taxon>
        <taxon>Streptophyta</taxon>
        <taxon>Embryophyta</taxon>
        <taxon>Tracheophyta</taxon>
        <taxon>Spermatophyta</taxon>
        <taxon>Magnoliopsida</taxon>
        <taxon>eudicotyledons</taxon>
        <taxon>Gunneridae</taxon>
        <taxon>Pentapetalae</taxon>
        <taxon>rosids</taxon>
        <taxon>Vitales</taxon>
        <taxon>Vitaceae</taxon>
        <taxon>Viteae</taxon>
        <taxon>Vitis</taxon>
    </lineage>
</organism>
<feature type="region of interest" description="Disordered" evidence="5">
    <location>
        <begin position="601"/>
        <end position="622"/>
    </location>
</feature>
<dbReference type="Pfam" id="PF09368">
    <property type="entry name" value="Sas10"/>
    <property type="match status" value="1"/>
</dbReference>
<dbReference type="Pfam" id="PF04000">
    <property type="entry name" value="Sas10_Utp3"/>
    <property type="match status" value="1"/>
</dbReference>
<accession>A0A438DFK9</accession>
<proteinExistence type="inferred from homology"/>
<keyword evidence="4" id="KW-0539">Nucleus</keyword>